<gene>
    <name evidence="1" type="ORF">FJTKL_06271</name>
</gene>
<protein>
    <submittedName>
        <fullName evidence="1">Uncharacterized protein</fullName>
    </submittedName>
</protein>
<dbReference type="EMBL" id="JBAWTH010000224">
    <property type="protein sequence ID" value="KAL2272599.1"/>
    <property type="molecule type" value="Genomic_DNA"/>
</dbReference>
<organism evidence="1 2">
    <name type="scientific">Diaporthe vaccinii</name>
    <dbReference type="NCBI Taxonomy" id="105482"/>
    <lineage>
        <taxon>Eukaryota</taxon>
        <taxon>Fungi</taxon>
        <taxon>Dikarya</taxon>
        <taxon>Ascomycota</taxon>
        <taxon>Pezizomycotina</taxon>
        <taxon>Sordariomycetes</taxon>
        <taxon>Sordariomycetidae</taxon>
        <taxon>Diaporthales</taxon>
        <taxon>Diaporthaceae</taxon>
        <taxon>Diaporthe</taxon>
        <taxon>Diaporthe eres species complex</taxon>
    </lineage>
</organism>
<sequence>MNTPSSPRLGMFIACQLDGKTADWISRKPVFHVLSNKTIKSIDQRNEWQAHNMSRRALLFRIRSFPELVIAF</sequence>
<keyword evidence="2" id="KW-1185">Reference proteome</keyword>
<dbReference type="Proteomes" id="UP001600888">
    <property type="component" value="Unassembled WGS sequence"/>
</dbReference>
<name>A0ABR4DR98_9PEZI</name>
<comment type="caution">
    <text evidence="1">The sequence shown here is derived from an EMBL/GenBank/DDBJ whole genome shotgun (WGS) entry which is preliminary data.</text>
</comment>
<reference evidence="1 2" key="1">
    <citation type="submission" date="2024-03" db="EMBL/GenBank/DDBJ databases">
        <title>A high-quality draft genome sequence of Diaporthe vaccinii, a causative agent of upright dieback and viscid rot disease in cranberry plants.</title>
        <authorList>
            <person name="Sarrasin M."/>
            <person name="Lang B.F."/>
            <person name="Burger G."/>
        </authorList>
    </citation>
    <scope>NUCLEOTIDE SEQUENCE [LARGE SCALE GENOMIC DNA]</scope>
    <source>
        <strain evidence="1 2">IS7</strain>
    </source>
</reference>
<evidence type="ECO:0000313" key="1">
    <source>
        <dbReference type="EMBL" id="KAL2272599.1"/>
    </source>
</evidence>
<evidence type="ECO:0000313" key="2">
    <source>
        <dbReference type="Proteomes" id="UP001600888"/>
    </source>
</evidence>
<accession>A0ABR4DR98</accession>
<proteinExistence type="predicted"/>